<dbReference type="InterPro" id="IPR001867">
    <property type="entry name" value="OmpR/PhoB-type_DNA-bd"/>
</dbReference>
<dbReference type="SUPFAM" id="SSF46894">
    <property type="entry name" value="C-terminal effector domain of the bipartite response regulators"/>
    <property type="match status" value="1"/>
</dbReference>
<dbReference type="Pfam" id="PF00486">
    <property type="entry name" value="Trans_reg_C"/>
    <property type="match status" value="1"/>
</dbReference>
<organism evidence="10 11">
    <name type="scientific">Hydrogenobacter hydrogenophilus</name>
    <dbReference type="NCBI Taxonomy" id="35835"/>
    <lineage>
        <taxon>Bacteria</taxon>
        <taxon>Pseudomonadati</taxon>
        <taxon>Aquificota</taxon>
        <taxon>Aquificia</taxon>
        <taxon>Aquificales</taxon>
        <taxon>Aquificaceae</taxon>
        <taxon>Hydrogenobacter</taxon>
    </lineage>
</organism>
<dbReference type="Gene3D" id="3.40.50.2300">
    <property type="match status" value="1"/>
</dbReference>
<keyword evidence="1 6" id="KW-0597">Phosphoprotein</keyword>
<keyword evidence="2" id="KW-0902">Two-component regulatory system</keyword>
<evidence type="ECO:0000256" key="3">
    <source>
        <dbReference type="ARBA" id="ARBA00023015"/>
    </source>
</evidence>
<protein>
    <submittedName>
        <fullName evidence="10">Two-component system, OmpR family, response regulator/two-component system, OmpR family, phosphate regulon response regulator PhoB</fullName>
    </submittedName>
</protein>
<evidence type="ECO:0000256" key="6">
    <source>
        <dbReference type="PROSITE-ProRule" id="PRU00169"/>
    </source>
</evidence>
<dbReference type="SMART" id="SM00448">
    <property type="entry name" value="REC"/>
    <property type="match status" value="1"/>
</dbReference>
<evidence type="ECO:0000313" key="11">
    <source>
        <dbReference type="Proteomes" id="UP000218627"/>
    </source>
</evidence>
<dbReference type="Gene3D" id="1.10.10.10">
    <property type="entry name" value="Winged helix-like DNA-binding domain superfamily/Winged helix DNA-binding domain"/>
    <property type="match status" value="1"/>
</dbReference>
<keyword evidence="4 7" id="KW-0238">DNA-binding</keyword>
<dbReference type="InterPro" id="IPR036388">
    <property type="entry name" value="WH-like_DNA-bd_sf"/>
</dbReference>
<evidence type="ECO:0000256" key="1">
    <source>
        <dbReference type="ARBA" id="ARBA00022553"/>
    </source>
</evidence>
<dbReference type="PROSITE" id="PS50110">
    <property type="entry name" value="RESPONSE_REGULATORY"/>
    <property type="match status" value="1"/>
</dbReference>
<keyword evidence="5" id="KW-0804">Transcription</keyword>
<keyword evidence="11" id="KW-1185">Reference proteome</keyword>
<dbReference type="GO" id="GO:0005829">
    <property type="term" value="C:cytosol"/>
    <property type="evidence" value="ECO:0007669"/>
    <property type="project" value="TreeGrafter"/>
</dbReference>
<dbReference type="GO" id="GO:0032993">
    <property type="term" value="C:protein-DNA complex"/>
    <property type="evidence" value="ECO:0007669"/>
    <property type="project" value="TreeGrafter"/>
</dbReference>
<evidence type="ECO:0000313" key="10">
    <source>
        <dbReference type="EMBL" id="SNZ12292.1"/>
    </source>
</evidence>
<dbReference type="PANTHER" id="PTHR48111:SF21">
    <property type="entry name" value="DNA-BINDING DUAL MASTER TRANSCRIPTIONAL REGULATOR RPAA"/>
    <property type="match status" value="1"/>
</dbReference>
<evidence type="ECO:0000256" key="4">
    <source>
        <dbReference type="ARBA" id="ARBA00023125"/>
    </source>
</evidence>
<dbReference type="OrthoDB" id="9790454at2"/>
<dbReference type="InterPro" id="IPR011006">
    <property type="entry name" value="CheY-like_superfamily"/>
</dbReference>
<dbReference type="InterPro" id="IPR016032">
    <property type="entry name" value="Sig_transdc_resp-reg_C-effctor"/>
</dbReference>
<dbReference type="SUPFAM" id="SSF52172">
    <property type="entry name" value="CheY-like"/>
    <property type="match status" value="1"/>
</dbReference>
<dbReference type="AlphaFoldDB" id="A0A285NS05"/>
<proteinExistence type="predicted"/>
<feature type="domain" description="Response regulatory" evidence="8">
    <location>
        <begin position="5"/>
        <end position="121"/>
    </location>
</feature>
<evidence type="ECO:0000259" key="8">
    <source>
        <dbReference type="PROSITE" id="PS50110"/>
    </source>
</evidence>
<name>A0A285NS05_9AQUI</name>
<dbReference type="Gene3D" id="6.10.250.690">
    <property type="match status" value="1"/>
</dbReference>
<dbReference type="GO" id="GO:0000156">
    <property type="term" value="F:phosphorelay response regulator activity"/>
    <property type="evidence" value="ECO:0007669"/>
    <property type="project" value="TreeGrafter"/>
</dbReference>
<evidence type="ECO:0000259" key="9">
    <source>
        <dbReference type="PROSITE" id="PS51755"/>
    </source>
</evidence>
<evidence type="ECO:0000256" key="2">
    <source>
        <dbReference type="ARBA" id="ARBA00023012"/>
    </source>
</evidence>
<reference evidence="11" key="1">
    <citation type="submission" date="2017-09" db="EMBL/GenBank/DDBJ databases">
        <authorList>
            <person name="Varghese N."/>
            <person name="Submissions S."/>
        </authorList>
    </citation>
    <scope>NUCLEOTIDE SEQUENCE [LARGE SCALE GENOMIC DNA]</scope>
    <source>
        <strain evidence="11">DSM 2913</strain>
    </source>
</reference>
<feature type="modified residue" description="4-aspartylphosphate" evidence="6">
    <location>
        <position position="54"/>
    </location>
</feature>
<dbReference type="EMBL" id="OBEN01000001">
    <property type="protein sequence ID" value="SNZ12292.1"/>
    <property type="molecule type" value="Genomic_DNA"/>
</dbReference>
<accession>A0A285NS05</accession>
<dbReference type="Pfam" id="PF00072">
    <property type="entry name" value="Response_reg"/>
    <property type="match status" value="1"/>
</dbReference>
<keyword evidence="3" id="KW-0805">Transcription regulation</keyword>
<dbReference type="PROSITE" id="PS51755">
    <property type="entry name" value="OMPR_PHOB"/>
    <property type="match status" value="1"/>
</dbReference>
<sequence length="224" mass="25969">MNEVKVFILEDDKDLSEIISYNLRKENYSVKAFHRGVDLLKALQEETPDLILLDVMVPDYDGFRIASILKSRPDMKELPVIFITVKDAEEDKLRGFSLGADDYITKPFSIKELMARVKAVLKRAGKIKKEGVFKLGDLEVDTQRREVRRGKEKIYLTPTEFKILECLLENYARPVSREYLIEVVLQKDVYDRTIDVHVKNLREKLGKEGQAIKTVRGFGYKIEL</sequence>
<evidence type="ECO:0000256" key="5">
    <source>
        <dbReference type="ARBA" id="ARBA00023163"/>
    </source>
</evidence>
<dbReference type="InterPro" id="IPR039420">
    <property type="entry name" value="WalR-like"/>
</dbReference>
<dbReference type="PANTHER" id="PTHR48111">
    <property type="entry name" value="REGULATOR OF RPOS"/>
    <property type="match status" value="1"/>
</dbReference>
<dbReference type="InterPro" id="IPR001789">
    <property type="entry name" value="Sig_transdc_resp-reg_receiver"/>
</dbReference>
<dbReference type="Proteomes" id="UP000218627">
    <property type="component" value="Unassembled WGS sequence"/>
</dbReference>
<feature type="domain" description="OmpR/PhoB-type" evidence="9">
    <location>
        <begin position="130"/>
        <end position="224"/>
    </location>
</feature>
<evidence type="ECO:0000256" key="7">
    <source>
        <dbReference type="PROSITE-ProRule" id="PRU01091"/>
    </source>
</evidence>
<dbReference type="CDD" id="cd00383">
    <property type="entry name" value="trans_reg_C"/>
    <property type="match status" value="1"/>
</dbReference>
<feature type="DNA-binding region" description="OmpR/PhoB-type" evidence="7">
    <location>
        <begin position="130"/>
        <end position="224"/>
    </location>
</feature>
<dbReference type="GO" id="GO:0006355">
    <property type="term" value="P:regulation of DNA-templated transcription"/>
    <property type="evidence" value="ECO:0007669"/>
    <property type="project" value="InterPro"/>
</dbReference>
<gene>
    <name evidence="10" type="ORF">SAMN06265353_0526</name>
</gene>
<dbReference type="RefSeq" id="WP_096600765.1">
    <property type="nucleotide sequence ID" value="NZ_OBEN01000001.1"/>
</dbReference>
<dbReference type="GO" id="GO:0000976">
    <property type="term" value="F:transcription cis-regulatory region binding"/>
    <property type="evidence" value="ECO:0007669"/>
    <property type="project" value="TreeGrafter"/>
</dbReference>
<dbReference type="SMART" id="SM00862">
    <property type="entry name" value="Trans_reg_C"/>
    <property type="match status" value="1"/>
</dbReference>